<gene>
    <name evidence="1" type="ORF">bhn_I0770</name>
</gene>
<dbReference type="Pfam" id="PF20551">
    <property type="entry name" value="DUF6765"/>
    <property type="match status" value="1"/>
</dbReference>
<dbReference type="OrthoDB" id="569000at2"/>
<keyword evidence="2" id="KW-1185">Reference proteome</keyword>
<dbReference type="Proteomes" id="UP000179284">
    <property type="component" value="Chromosome I"/>
</dbReference>
<protein>
    <submittedName>
        <fullName evidence="1">Uncharacterized protein</fullName>
    </submittedName>
</protein>
<dbReference type="KEGG" id="bhu:bhn_I0770"/>
<proteinExistence type="predicted"/>
<organism evidence="1 2">
    <name type="scientific">Butyrivibrio hungatei</name>
    <dbReference type="NCBI Taxonomy" id="185008"/>
    <lineage>
        <taxon>Bacteria</taxon>
        <taxon>Bacillati</taxon>
        <taxon>Bacillota</taxon>
        <taxon>Clostridia</taxon>
        <taxon>Lachnospirales</taxon>
        <taxon>Lachnospiraceae</taxon>
        <taxon>Butyrivibrio</taxon>
    </lineage>
</organism>
<reference evidence="2" key="1">
    <citation type="submission" date="2016-10" db="EMBL/GenBank/DDBJ databases">
        <title>The complete genome sequence of the rumen bacterium Butyrivibrio hungatei MB2003.</title>
        <authorList>
            <person name="Palevich N."/>
            <person name="Kelly W.J."/>
            <person name="Leahy S.C."/>
            <person name="Altermann E."/>
            <person name="Rakonjac J."/>
            <person name="Attwood G.T."/>
        </authorList>
    </citation>
    <scope>NUCLEOTIDE SEQUENCE [LARGE SCALE GENOMIC DNA]</scope>
    <source>
        <strain evidence="2">MB2003</strain>
    </source>
</reference>
<sequence length="360" mass="40509">MQGDFHYYATYCAALLAGYDHKSSLDICYGAQLVDHCSRTWLKKSGGPSAAATTQLQAELLQARTDQIGLCDITRIWAAFHFLPKDLYADVDKGSKNYKDKYRLICGPNGNLLVDTVKNAKGRGLEAAGIAMHVLADTWAHTFFAGTPSLVINNTNWYFYELFPGNGSEPERRRIEFSHNPTASEDVDKPVYVGSVYQSYENSIMNLGHGRAGHLPDYSYIRYVYLPAWGDYKEIIKDNPHDYEHAFAQMVYALSYLNGEIDVFEKDTYAWDKIQPHLDRIRGIIAKRQVDASADWKALGKSISGEKIPDFDMDAYVDLYLLAGDKSDTYLGRFYEAALSHKKMIAGKIMESGNRLVGVL</sequence>
<dbReference type="AlphaFoldDB" id="A0A1D9P0D8"/>
<evidence type="ECO:0000313" key="1">
    <source>
        <dbReference type="EMBL" id="AOZ95804.1"/>
    </source>
</evidence>
<dbReference type="RefSeq" id="WP_071175543.1">
    <property type="nucleotide sequence ID" value="NZ_CP017831.1"/>
</dbReference>
<evidence type="ECO:0000313" key="2">
    <source>
        <dbReference type="Proteomes" id="UP000179284"/>
    </source>
</evidence>
<dbReference type="InterPro" id="IPR046653">
    <property type="entry name" value="DUF6765"/>
</dbReference>
<dbReference type="EMBL" id="CP017831">
    <property type="protein sequence ID" value="AOZ95804.1"/>
    <property type="molecule type" value="Genomic_DNA"/>
</dbReference>
<accession>A0A1D9P0D8</accession>
<name>A0A1D9P0D8_9FIRM</name>